<dbReference type="AlphaFoldDB" id="A0A915PH46"/>
<sequence>MDDDMGIDSKPRARRGRRRFTDRLLTLVGNRSGGISDSLDLNVTSNVCVSGRKNDAAKKGPLGNIMRDTRSTSLKDLFNRESGHDLKDTIKRPLTGLFRKQSSRTNSRLEPKSESKTGRDIFALETLASNYENEQLVSRTSEMPCFEEACFFVLHDVTDVRNTNISHMSAAYQLDFIKSRTSLVKLDDIGPFCKYVGIKLKIAEFFADLTPLLQFLCLKEEADDEEVLWTWDYLFASVSTEMREEWDQDEEHDDEGHELTIALLLPLQPPLVAF</sequence>
<dbReference type="WBParaSite" id="sdigi.contig11.g1217.t1">
    <property type="protein sequence ID" value="sdigi.contig11.g1217.t1"/>
    <property type="gene ID" value="sdigi.contig11.g1217"/>
</dbReference>
<organism evidence="1 2">
    <name type="scientific">Setaria digitata</name>
    <dbReference type="NCBI Taxonomy" id="48799"/>
    <lineage>
        <taxon>Eukaryota</taxon>
        <taxon>Metazoa</taxon>
        <taxon>Ecdysozoa</taxon>
        <taxon>Nematoda</taxon>
        <taxon>Chromadorea</taxon>
        <taxon>Rhabditida</taxon>
        <taxon>Spirurina</taxon>
        <taxon>Spiruromorpha</taxon>
        <taxon>Filarioidea</taxon>
        <taxon>Setariidae</taxon>
        <taxon>Setaria</taxon>
    </lineage>
</organism>
<name>A0A915PH46_9BILA</name>
<dbReference type="Proteomes" id="UP000887581">
    <property type="component" value="Unplaced"/>
</dbReference>
<keyword evidence="1" id="KW-1185">Reference proteome</keyword>
<proteinExistence type="predicted"/>
<evidence type="ECO:0000313" key="1">
    <source>
        <dbReference type="Proteomes" id="UP000887581"/>
    </source>
</evidence>
<evidence type="ECO:0000313" key="2">
    <source>
        <dbReference type="WBParaSite" id="sdigi.contig11.g1217.t1"/>
    </source>
</evidence>
<accession>A0A915PH46</accession>
<protein>
    <submittedName>
        <fullName evidence="2">Uncharacterized protein</fullName>
    </submittedName>
</protein>
<reference evidence="2" key="1">
    <citation type="submission" date="2022-11" db="UniProtKB">
        <authorList>
            <consortium name="WormBaseParasite"/>
        </authorList>
    </citation>
    <scope>IDENTIFICATION</scope>
</reference>